<organism evidence="1 2">
    <name type="scientific">Trifolium medium</name>
    <dbReference type="NCBI Taxonomy" id="97028"/>
    <lineage>
        <taxon>Eukaryota</taxon>
        <taxon>Viridiplantae</taxon>
        <taxon>Streptophyta</taxon>
        <taxon>Embryophyta</taxon>
        <taxon>Tracheophyta</taxon>
        <taxon>Spermatophyta</taxon>
        <taxon>Magnoliopsida</taxon>
        <taxon>eudicotyledons</taxon>
        <taxon>Gunneridae</taxon>
        <taxon>Pentapetalae</taxon>
        <taxon>rosids</taxon>
        <taxon>fabids</taxon>
        <taxon>Fabales</taxon>
        <taxon>Fabaceae</taxon>
        <taxon>Papilionoideae</taxon>
        <taxon>50 kb inversion clade</taxon>
        <taxon>NPAAA clade</taxon>
        <taxon>Hologalegina</taxon>
        <taxon>IRL clade</taxon>
        <taxon>Trifolieae</taxon>
        <taxon>Trifolium</taxon>
    </lineage>
</organism>
<dbReference type="AlphaFoldDB" id="A0A392UZR6"/>
<protein>
    <submittedName>
        <fullName evidence="1">Uncharacterized protein</fullName>
    </submittedName>
</protein>
<dbReference type="EMBL" id="LXQA011021298">
    <property type="protein sequence ID" value="MCI81544.1"/>
    <property type="molecule type" value="Genomic_DNA"/>
</dbReference>
<proteinExistence type="predicted"/>
<accession>A0A392UZR6</accession>
<evidence type="ECO:0000313" key="2">
    <source>
        <dbReference type="Proteomes" id="UP000265520"/>
    </source>
</evidence>
<dbReference type="Proteomes" id="UP000265520">
    <property type="component" value="Unassembled WGS sequence"/>
</dbReference>
<sequence>MEGLNINEMEGNGRTNADHLTPEELLDYCLIGKL</sequence>
<name>A0A392UZR6_9FABA</name>
<reference evidence="1 2" key="1">
    <citation type="journal article" date="2018" name="Front. Plant Sci.">
        <title>Red Clover (Trifolium pratense) and Zigzag Clover (T. medium) - A Picture of Genomic Similarities and Differences.</title>
        <authorList>
            <person name="Dluhosova J."/>
            <person name="Istvanek J."/>
            <person name="Nedelnik J."/>
            <person name="Repkova J."/>
        </authorList>
    </citation>
    <scope>NUCLEOTIDE SEQUENCE [LARGE SCALE GENOMIC DNA]</scope>
    <source>
        <strain evidence="2">cv. 10/8</strain>
        <tissue evidence="1">Leaf</tissue>
    </source>
</reference>
<keyword evidence="2" id="KW-1185">Reference proteome</keyword>
<evidence type="ECO:0000313" key="1">
    <source>
        <dbReference type="EMBL" id="MCI81544.1"/>
    </source>
</evidence>
<comment type="caution">
    <text evidence="1">The sequence shown here is derived from an EMBL/GenBank/DDBJ whole genome shotgun (WGS) entry which is preliminary data.</text>
</comment>
<feature type="non-terminal residue" evidence="1">
    <location>
        <position position="34"/>
    </location>
</feature>